<evidence type="ECO:0000256" key="7">
    <source>
        <dbReference type="RuleBase" id="RU363032"/>
    </source>
</evidence>
<feature type="transmembrane region" description="Helical" evidence="7">
    <location>
        <begin position="242"/>
        <end position="263"/>
    </location>
</feature>
<evidence type="ECO:0000256" key="2">
    <source>
        <dbReference type="ARBA" id="ARBA00022448"/>
    </source>
</evidence>
<evidence type="ECO:0000256" key="6">
    <source>
        <dbReference type="ARBA" id="ARBA00023136"/>
    </source>
</evidence>
<dbReference type="PANTHER" id="PTHR43744">
    <property type="entry name" value="ABC TRANSPORTER PERMEASE PROTEIN MG189-RELATED-RELATED"/>
    <property type="match status" value="1"/>
</dbReference>
<proteinExistence type="inferred from homology"/>
<evidence type="ECO:0000313" key="10">
    <source>
        <dbReference type="Proteomes" id="UP000616779"/>
    </source>
</evidence>
<keyword evidence="6 7" id="KW-0472">Membrane</keyword>
<dbReference type="PROSITE" id="PS50928">
    <property type="entry name" value="ABC_TM1"/>
    <property type="match status" value="1"/>
</dbReference>
<evidence type="ECO:0000256" key="5">
    <source>
        <dbReference type="ARBA" id="ARBA00022989"/>
    </source>
</evidence>
<keyword evidence="3" id="KW-1003">Cell membrane</keyword>
<accession>A0ABX1Y7S4</accession>
<dbReference type="PANTHER" id="PTHR43744:SF12">
    <property type="entry name" value="ABC TRANSPORTER PERMEASE PROTEIN MG189-RELATED"/>
    <property type="match status" value="1"/>
</dbReference>
<sequence>MNDATVKRGTARWIIMPILLALGLIYIFPLNWMVITAFKTIPETVAFPPTWLPREWMVKNFADVWRTGPFDRYALNSFFVSVGIVLMELIVSISAAYTFAKKRVPGSKVMYALILSGMMIPMQVTVVPTYLLLSKLGWINTYAALIVPFLSSSMAIFLLTESFKQIPNELLEAAKIDRAPEWRIVWSIVLPYAKPTLVTIALLVFIAHWNDLFWVLVMTSSENLQTLTAGIMKLKDADGLQWNTLMAGNVLLVAPILLLYIAANQQIKSAFTHGGLK</sequence>
<dbReference type="InterPro" id="IPR035906">
    <property type="entry name" value="MetI-like_sf"/>
</dbReference>
<organism evidence="9 10">
    <name type="scientific">Paenibacillus phytorum</name>
    <dbReference type="NCBI Taxonomy" id="2654977"/>
    <lineage>
        <taxon>Bacteria</taxon>
        <taxon>Bacillati</taxon>
        <taxon>Bacillota</taxon>
        <taxon>Bacilli</taxon>
        <taxon>Bacillales</taxon>
        <taxon>Paenibacillaceae</taxon>
        <taxon>Paenibacillus</taxon>
    </lineage>
</organism>
<evidence type="ECO:0000259" key="8">
    <source>
        <dbReference type="PROSITE" id="PS50928"/>
    </source>
</evidence>
<keyword evidence="5 7" id="KW-1133">Transmembrane helix</keyword>
<evidence type="ECO:0000256" key="3">
    <source>
        <dbReference type="ARBA" id="ARBA00022475"/>
    </source>
</evidence>
<evidence type="ECO:0000256" key="4">
    <source>
        <dbReference type="ARBA" id="ARBA00022692"/>
    </source>
</evidence>
<dbReference type="EMBL" id="WHOA01000248">
    <property type="protein sequence ID" value="NOU76863.1"/>
    <property type="molecule type" value="Genomic_DNA"/>
</dbReference>
<feature type="transmembrane region" description="Helical" evidence="7">
    <location>
        <begin position="139"/>
        <end position="163"/>
    </location>
</feature>
<evidence type="ECO:0000313" key="9">
    <source>
        <dbReference type="EMBL" id="NOU76863.1"/>
    </source>
</evidence>
<protein>
    <submittedName>
        <fullName evidence="9">ABC transporter permease subunit</fullName>
    </submittedName>
</protein>
<dbReference type="RefSeq" id="WP_171649398.1">
    <property type="nucleotide sequence ID" value="NZ_WHOA01000248.1"/>
</dbReference>
<keyword evidence="2 7" id="KW-0813">Transport</keyword>
<dbReference type="CDD" id="cd06261">
    <property type="entry name" value="TM_PBP2"/>
    <property type="match status" value="1"/>
</dbReference>
<dbReference type="SUPFAM" id="SSF161098">
    <property type="entry name" value="MetI-like"/>
    <property type="match status" value="1"/>
</dbReference>
<feature type="transmembrane region" description="Helical" evidence="7">
    <location>
        <begin position="12"/>
        <end position="35"/>
    </location>
</feature>
<dbReference type="Pfam" id="PF00528">
    <property type="entry name" value="BPD_transp_1"/>
    <property type="match status" value="1"/>
</dbReference>
<name>A0ABX1Y7S4_9BACL</name>
<evidence type="ECO:0000256" key="1">
    <source>
        <dbReference type="ARBA" id="ARBA00004651"/>
    </source>
</evidence>
<dbReference type="InterPro" id="IPR000515">
    <property type="entry name" value="MetI-like"/>
</dbReference>
<feature type="transmembrane region" description="Helical" evidence="7">
    <location>
        <begin position="73"/>
        <end position="97"/>
    </location>
</feature>
<feature type="transmembrane region" description="Helical" evidence="7">
    <location>
        <begin position="184"/>
        <end position="209"/>
    </location>
</feature>
<feature type="transmembrane region" description="Helical" evidence="7">
    <location>
        <begin position="109"/>
        <end position="133"/>
    </location>
</feature>
<dbReference type="Gene3D" id="1.10.3720.10">
    <property type="entry name" value="MetI-like"/>
    <property type="match status" value="1"/>
</dbReference>
<reference evidence="9 10" key="1">
    <citation type="submission" date="2019-10" db="EMBL/GenBank/DDBJ databases">
        <title>Description of Paenibacillus terrestris sp. nov.</title>
        <authorList>
            <person name="Carlier A."/>
            <person name="Qi S."/>
        </authorList>
    </citation>
    <scope>NUCLEOTIDE SEQUENCE [LARGE SCALE GENOMIC DNA]</scope>
    <source>
        <strain evidence="9 10">LMG 31458</strain>
    </source>
</reference>
<feature type="domain" description="ABC transmembrane type-1" evidence="8">
    <location>
        <begin position="74"/>
        <end position="263"/>
    </location>
</feature>
<gene>
    <name evidence="9" type="ORF">GC098_36810</name>
</gene>
<keyword evidence="4 7" id="KW-0812">Transmembrane</keyword>
<dbReference type="Proteomes" id="UP000616779">
    <property type="component" value="Unassembled WGS sequence"/>
</dbReference>
<comment type="caution">
    <text evidence="9">The sequence shown here is derived from an EMBL/GenBank/DDBJ whole genome shotgun (WGS) entry which is preliminary data.</text>
</comment>
<comment type="similarity">
    <text evidence="7">Belongs to the binding-protein-dependent transport system permease family.</text>
</comment>
<keyword evidence="10" id="KW-1185">Reference proteome</keyword>
<comment type="subcellular location">
    <subcellularLocation>
        <location evidence="1 7">Cell membrane</location>
        <topology evidence="1 7">Multi-pass membrane protein</topology>
    </subcellularLocation>
</comment>